<dbReference type="EMBL" id="FTOG01000002">
    <property type="protein sequence ID" value="SIS51652.1"/>
    <property type="molecule type" value="Genomic_DNA"/>
</dbReference>
<dbReference type="AlphaFoldDB" id="A0A1N7JQL6"/>
<name>A0A1N7JQL6_9RHOB</name>
<evidence type="ECO:0000313" key="3">
    <source>
        <dbReference type="Proteomes" id="UP000186221"/>
    </source>
</evidence>
<keyword evidence="3" id="KW-1185">Reference proteome</keyword>
<dbReference type="InterPro" id="IPR036086">
    <property type="entry name" value="ParB/Sulfiredoxin_sf"/>
</dbReference>
<dbReference type="SUPFAM" id="SSF110849">
    <property type="entry name" value="ParB/Sulfiredoxin"/>
    <property type="match status" value="1"/>
</dbReference>
<gene>
    <name evidence="2" type="ORF">SAMN05421580_10276</name>
</gene>
<dbReference type="Proteomes" id="UP000186221">
    <property type="component" value="Unassembled WGS sequence"/>
</dbReference>
<feature type="region of interest" description="Disordered" evidence="1">
    <location>
        <begin position="169"/>
        <end position="199"/>
    </location>
</feature>
<dbReference type="RefSeq" id="WP_076483684.1">
    <property type="nucleotide sequence ID" value="NZ_FTOG01000002.1"/>
</dbReference>
<organism evidence="2 3">
    <name type="scientific">Rhodobacter aestuarii</name>
    <dbReference type="NCBI Taxonomy" id="453582"/>
    <lineage>
        <taxon>Bacteria</taxon>
        <taxon>Pseudomonadati</taxon>
        <taxon>Pseudomonadota</taxon>
        <taxon>Alphaproteobacteria</taxon>
        <taxon>Rhodobacterales</taxon>
        <taxon>Rhodobacter group</taxon>
        <taxon>Rhodobacter</taxon>
    </lineage>
</organism>
<dbReference type="STRING" id="453582.SAMN05421580_10276"/>
<accession>A0A1N7JQL6</accession>
<evidence type="ECO:0000256" key="1">
    <source>
        <dbReference type="SAM" id="MobiDB-lite"/>
    </source>
</evidence>
<evidence type="ECO:0000313" key="2">
    <source>
        <dbReference type="EMBL" id="SIS51652.1"/>
    </source>
</evidence>
<reference evidence="3" key="1">
    <citation type="submission" date="2017-01" db="EMBL/GenBank/DDBJ databases">
        <authorList>
            <person name="Varghese N."/>
            <person name="Submissions S."/>
        </authorList>
    </citation>
    <scope>NUCLEOTIDE SEQUENCE [LARGE SCALE GENOMIC DNA]</scope>
    <source>
        <strain evidence="3">DSM 19945</strain>
    </source>
</reference>
<proteinExistence type="predicted"/>
<protein>
    <submittedName>
        <fullName evidence="2">ParB-like nuclease domain-containing protein</fullName>
    </submittedName>
</protein>
<dbReference type="OrthoDB" id="7353482at2"/>
<sequence>MQLPPHALTPADVDAVRFIRPREISTSSDFQFRQTSIYDWHVRDLARLVREMGELDPILLWQETDAEGQETGRLVLLDGNHRLNAYATARGTDAVIPATIIKGTPQQAATRAGKANSRVSIALNNQERTNGAWRTVCLPGKRASIPEIARSWGVAARTVGNMRKRLSVMREAGSEPTGDWSRDRVDELPDREEQSEMTDEARNALIVDAGEKLRQAMGKLTLQDETIAAEALNYAFGPVRLRSMTDYLFAERDEFADEHEDLRTPDTDDAF</sequence>
<feature type="compositionally biased region" description="Basic and acidic residues" evidence="1">
    <location>
        <begin position="180"/>
        <end position="199"/>
    </location>
</feature>